<evidence type="ECO:0008006" key="3">
    <source>
        <dbReference type="Google" id="ProtNLM"/>
    </source>
</evidence>
<proteinExistence type="predicted"/>
<dbReference type="InterPro" id="IPR036209">
    <property type="entry name" value="YwmB-like_sf"/>
</dbReference>
<gene>
    <name evidence="1" type="ORF">HNR53_003877</name>
</gene>
<reference evidence="1 2" key="1">
    <citation type="submission" date="2020-08" db="EMBL/GenBank/DDBJ databases">
        <title>Genomic Encyclopedia of Type Strains, Phase IV (KMG-IV): sequencing the most valuable type-strain genomes for metagenomic binning, comparative biology and taxonomic classification.</title>
        <authorList>
            <person name="Goeker M."/>
        </authorList>
    </citation>
    <scope>NUCLEOTIDE SEQUENCE [LARGE SCALE GENOMIC DNA]</scope>
    <source>
        <strain evidence="1 2">DSM 5391</strain>
    </source>
</reference>
<accession>A0A7X0HUR2</accession>
<dbReference type="InterPro" id="IPR014794">
    <property type="entry name" value="DUF1779"/>
</dbReference>
<evidence type="ECO:0000313" key="1">
    <source>
        <dbReference type="EMBL" id="MBB6447198.1"/>
    </source>
</evidence>
<evidence type="ECO:0000313" key="2">
    <source>
        <dbReference type="Proteomes" id="UP000531594"/>
    </source>
</evidence>
<dbReference type="AlphaFoldDB" id="A0A7X0HUR2"/>
<comment type="caution">
    <text evidence="1">The sequence shown here is derived from an EMBL/GenBank/DDBJ whole genome shotgun (WGS) entry which is preliminary data.</text>
</comment>
<name>A0A7X0HUR2_9BACI</name>
<organism evidence="1 2">
    <name type="scientific">Bacillus benzoevorans</name>
    <dbReference type="NCBI Taxonomy" id="1456"/>
    <lineage>
        <taxon>Bacteria</taxon>
        <taxon>Bacillati</taxon>
        <taxon>Bacillota</taxon>
        <taxon>Bacilli</taxon>
        <taxon>Bacillales</taxon>
        <taxon>Bacillaceae</taxon>
        <taxon>Bacillus</taxon>
    </lineage>
</organism>
<dbReference type="Pfam" id="PF08680">
    <property type="entry name" value="DUF1779"/>
    <property type="match status" value="1"/>
</dbReference>
<protein>
    <recommendedName>
        <fullName evidence="3">TATA-box binding</fullName>
    </recommendedName>
</protein>
<sequence length="237" mass="26630">MKKFLYGLFSLTVLSFIIFNIASAKGQSNTDIEKMASILQRENIFINQWSLYARQKLETSGEEQKRALADEFPDLNWNISQGEEKWEATAFFSKREDVQESIRLLSSGKESYLVYEVKGTGWNEETEKLLQGKVQKTIFDIFHENVTIFSCLMGEFDGKLNESLGTNVNALLAAFDAREIEKLEESSFVSATAYTPLFSGSIKGKSEAMNLQVGLREEGLGGKTTIVVGTPIITIEY</sequence>
<keyword evidence="2" id="KW-1185">Reference proteome</keyword>
<dbReference type="RefSeq" id="WP_184528930.1">
    <property type="nucleotide sequence ID" value="NZ_JACHGK010000018.1"/>
</dbReference>
<dbReference type="Proteomes" id="UP000531594">
    <property type="component" value="Unassembled WGS sequence"/>
</dbReference>
<dbReference type="SUPFAM" id="SSF143842">
    <property type="entry name" value="YwmB-like"/>
    <property type="match status" value="1"/>
</dbReference>
<dbReference type="Gene3D" id="3.30.360.40">
    <property type="entry name" value="YwmB-like"/>
    <property type="match status" value="1"/>
</dbReference>
<dbReference type="Gene3D" id="3.30.2030.10">
    <property type="entry name" value="YwmB-like"/>
    <property type="match status" value="1"/>
</dbReference>
<dbReference type="EMBL" id="JACHGK010000018">
    <property type="protein sequence ID" value="MBB6447198.1"/>
    <property type="molecule type" value="Genomic_DNA"/>
</dbReference>